<organism evidence="6 7">
    <name type="scientific">Patiriisocius marinus</name>
    <dbReference type="NCBI Taxonomy" id="1397112"/>
    <lineage>
        <taxon>Bacteria</taxon>
        <taxon>Pseudomonadati</taxon>
        <taxon>Bacteroidota</taxon>
        <taxon>Flavobacteriia</taxon>
        <taxon>Flavobacteriales</taxon>
        <taxon>Flavobacteriaceae</taxon>
        <taxon>Patiriisocius</taxon>
    </lineage>
</organism>
<gene>
    <name evidence="6" type="ORF">ULMA_15760</name>
</gene>
<evidence type="ECO:0000256" key="5">
    <source>
        <dbReference type="SAM" id="Phobius"/>
    </source>
</evidence>
<keyword evidence="3 5" id="KW-1133">Transmembrane helix</keyword>
<feature type="transmembrane region" description="Helical" evidence="5">
    <location>
        <begin position="20"/>
        <end position="52"/>
    </location>
</feature>
<evidence type="ECO:0000313" key="7">
    <source>
        <dbReference type="Proteomes" id="UP000326509"/>
    </source>
</evidence>
<evidence type="ECO:0000313" key="6">
    <source>
        <dbReference type="EMBL" id="GER59468.1"/>
    </source>
</evidence>
<feature type="transmembrane region" description="Helical" evidence="5">
    <location>
        <begin position="64"/>
        <end position="82"/>
    </location>
</feature>
<name>A0A5J4J0J1_9FLAO</name>
<keyword evidence="7" id="KW-1185">Reference proteome</keyword>
<protein>
    <recommendedName>
        <fullName evidence="8">DoxX-like family protein</fullName>
    </recommendedName>
</protein>
<evidence type="ECO:0000256" key="3">
    <source>
        <dbReference type="ARBA" id="ARBA00022989"/>
    </source>
</evidence>
<dbReference type="InterPro" id="IPR032808">
    <property type="entry name" value="DoxX"/>
</dbReference>
<evidence type="ECO:0000256" key="1">
    <source>
        <dbReference type="ARBA" id="ARBA00004141"/>
    </source>
</evidence>
<comment type="subcellular location">
    <subcellularLocation>
        <location evidence="1">Membrane</location>
        <topology evidence="1">Multi-pass membrane protein</topology>
    </subcellularLocation>
</comment>
<keyword evidence="2 5" id="KW-0812">Transmembrane</keyword>
<dbReference type="EMBL" id="BKCG01000003">
    <property type="protein sequence ID" value="GER59468.1"/>
    <property type="molecule type" value="Genomic_DNA"/>
</dbReference>
<comment type="caution">
    <text evidence="6">The sequence shown here is derived from an EMBL/GenBank/DDBJ whole genome shotgun (WGS) entry which is preliminary data.</text>
</comment>
<evidence type="ECO:0000256" key="2">
    <source>
        <dbReference type="ARBA" id="ARBA00022692"/>
    </source>
</evidence>
<dbReference type="Proteomes" id="UP000326509">
    <property type="component" value="Unassembled WGS sequence"/>
</dbReference>
<accession>A0A5J4J0J1</accession>
<evidence type="ECO:0000256" key="4">
    <source>
        <dbReference type="ARBA" id="ARBA00023136"/>
    </source>
</evidence>
<proteinExistence type="predicted"/>
<evidence type="ECO:0008006" key="8">
    <source>
        <dbReference type="Google" id="ProtNLM"/>
    </source>
</evidence>
<sequence>MQDEFTRFGLTNVQRKLTGVLQVIGGSGLLVGFLVPVLGLISSLGLTLLMILGFAVRLKIKDSFVQAAPSFIFILLNGYISYKIAQSLNIIT</sequence>
<dbReference type="AlphaFoldDB" id="A0A5J4J0J1"/>
<dbReference type="GO" id="GO:0016020">
    <property type="term" value="C:membrane"/>
    <property type="evidence" value="ECO:0007669"/>
    <property type="project" value="UniProtKB-SubCell"/>
</dbReference>
<keyword evidence="4 5" id="KW-0472">Membrane</keyword>
<dbReference type="Pfam" id="PF13564">
    <property type="entry name" value="DoxX_2"/>
    <property type="match status" value="1"/>
</dbReference>
<reference evidence="6 7" key="1">
    <citation type="submission" date="2019-08" db="EMBL/GenBank/DDBJ databases">
        <title>Draft genome sequence of Ulvibacter marinus type strain NBRC 109484.</title>
        <authorList>
            <person name="Kawano K."/>
            <person name="Ushijima N."/>
            <person name="Kihara M."/>
            <person name="Itoh H."/>
        </authorList>
    </citation>
    <scope>NUCLEOTIDE SEQUENCE [LARGE SCALE GENOMIC DNA]</scope>
    <source>
        <strain evidence="6 7">NBRC 109484</strain>
    </source>
</reference>